<feature type="compositionally biased region" description="Gly residues" evidence="1">
    <location>
        <begin position="112"/>
        <end position="122"/>
    </location>
</feature>
<feature type="transmembrane region" description="Helical" evidence="2">
    <location>
        <begin position="15"/>
        <end position="39"/>
    </location>
</feature>
<feature type="compositionally biased region" description="Basic and acidic residues" evidence="1">
    <location>
        <begin position="66"/>
        <end position="100"/>
    </location>
</feature>
<keyword evidence="2" id="KW-0472">Membrane</keyword>
<comment type="caution">
    <text evidence="3">The sequence shown here is derived from an EMBL/GenBank/DDBJ whole genome shotgun (WGS) entry which is preliminary data.</text>
</comment>
<evidence type="ECO:0000313" key="3">
    <source>
        <dbReference type="EMBL" id="MDC2957275.1"/>
    </source>
</evidence>
<evidence type="ECO:0000313" key="4">
    <source>
        <dbReference type="Proteomes" id="UP001221328"/>
    </source>
</evidence>
<keyword evidence="2" id="KW-1133">Transmembrane helix</keyword>
<dbReference type="EMBL" id="JAQOSK010000009">
    <property type="protein sequence ID" value="MDC2957275.1"/>
    <property type="molecule type" value="Genomic_DNA"/>
</dbReference>
<evidence type="ECO:0000256" key="1">
    <source>
        <dbReference type="SAM" id="MobiDB-lite"/>
    </source>
</evidence>
<dbReference type="RefSeq" id="WP_200702334.1">
    <property type="nucleotide sequence ID" value="NZ_JAQOSK010000009.1"/>
</dbReference>
<feature type="region of interest" description="Disordered" evidence="1">
    <location>
        <begin position="45"/>
        <end position="122"/>
    </location>
</feature>
<name>A0ABT5FXI6_9ACTN</name>
<gene>
    <name evidence="3" type="ORF">PO587_22680</name>
</gene>
<accession>A0ABT5FXI6</accession>
<reference evidence="3 4" key="1">
    <citation type="journal article" date="2015" name="Int. J. Syst. Evol. Microbiol.">
        <title>Streptomyces gilvifuscus sp. nov., an actinomycete that produces antibacterial compounds isolated from soil.</title>
        <authorList>
            <person name="Nguyen T.M."/>
            <person name="Kim J."/>
        </authorList>
    </citation>
    <scope>NUCLEOTIDE SEQUENCE [LARGE SCALE GENOMIC DNA]</scope>
    <source>
        <strain evidence="3 4">T113</strain>
    </source>
</reference>
<protein>
    <submittedName>
        <fullName evidence="3">DUF6479 family protein</fullName>
    </submittedName>
</protein>
<organism evidence="3 4">
    <name type="scientific">Streptomyces gilvifuscus</name>
    <dbReference type="NCBI Taxonomy" id="1550617"/>
    <lineage>
        <taxon>Bacteria</taxon>
        <taxon>Bacillati</taxon>
        <taxon>Actinomycetota</taxon>
        <taxon>Actinomycetes</taxon>
        <taxon>Kitasatosporales</taxon>
        <taxon>Streptomycetaceae</taxon>
        <taxon>Streptomyces</taxon>
    </lineage>
</organism>
<dbReference type="InterPro" id="IPR045513">
    <property type="entry name" value="DUF6479"/>
</dbReference>
<dbReference type="Proteomes" id="UP001221328">
    <property type="component" value="Unassembled WGS sequence"/>
</dbReference>
<keyword evidence="4" id="KW-1185">Reference proteome</keyword>
<sequence length="122" mass="13233">MSTATFEIAASSGDVLNVIAAFAGGMIIAGALIWAFWFGMRVRDRELPRPGPGEQPHLPEGGAVHEMSEVREPDEVPRSQDGERLTPYELHHAGSRTGKDQHRRRWMPGSSGSFGSGGLGHR</sequence>
<keyword evidence="2" id="KW-0812">Transmembrane</keyword>
<evidence type="ECO:0000256" key="2">
    <source>
        <dbReference type="SAM" id="Phobius"/>
    </source>
</evidence>
<dbReference type="Pfam" id="PF20087">
    <property type="entry name" value="DUF6479"/>
    <property type="match status" value="1"/>
</dbReference>
<proteinExistence type="predicted"/>